<name>A0A3D8QDQ3_9HELO</name>
<reference evidence="1 2" key="1">
    <citation type="journal article" date="2018" name="IMA Fungus">
        <title>IMA Genome-F 9: Draft genome sequence of Annulohypoxylon stygium, Aspergillus mulundensis, Berkeleyomyces basicola (syn. Thielaviopsis basicola), Ceratocystis smalleyi, two Cercospora beticola strains, Coleophoma cylindrospora, Fusarium fracticaudum, Phialophora cf. hyalina, and Morchella septimelata.</title>
        <authorList>
            <person name="Wingfield B.D."/>
            <person name="Bills G.F."/>
            <person name="Dong Y."/>
            <person name="Huang W."/>
            <person name="Nel W.J."/>
            <person name="Swalarsk-Parry B.S."/>
            <person name="Vaghefi N."/>
            <person name="Wilken P.M."/>
            <person name="An Z."/>
            <person name="de Beer Z.W."/>
            <person name="De Vos L."/>
            <person name="Chen L."/>
            <person name="Duong T.A."/>
            <person name="Gao Y."/>
            <person name="Hammerbacher A."/>
            <person name="Kikkert J.R."/>
            <person name="Li Y."/>
            <person name="Li H."/>
            <person name="Li K."/>
            <person name="Li Q."/>
            <person name="Liu X."/>
            <person name="Ma X."/>
            <person name="Naidoo K."/>
            <person name="Pethybridge S.J."/>
            <person name="Sun J."/>
            <person name="Steenkamp E.T."/>
            <person name="van der Nest M.A."/>
            <person name="van Wyk S."/>
            <person name="Wingfield M.J."/>
            <person name="Xiong C."/>
            <person name="Yue Q."/>
            <person name="Zhang X."/>
        </authorList>
    </citation>
    <scope>NUCLEOTIDE SEQUENCE [LARGE SCALE GENOMIC DNA]</scope>
    <source>
        <strain evidence="1 2">BP6252</strain>
    </source>
</reference>
<evidence type="ECO:0000313" key="1">
    <source>
        <dbReference type="EMBL" id="RDW59857.1"/>
    </source>
</evidence>
<keyword evidence="2" id="KW-1185">Reference proteome</keyword>
<proteinExistence type="predicted"/>
<dbReference type="AlphaFoldDB" id="A0A3D8QDQ3"/>
<protein>
    <submittedName>
        <fullName evidence="1">Uncharacterized protein</fullName>
    </submittedName>
</protein>
<organism evidence="1 2">
    <name type="scientific">Coleophoma cylindrospora</name>
    <dbReference type="NCBI Taxonomy" id="1849047"/>
    <lineage>
        <taxon>Eukaryota</taxon>
        <taxon>Fungi</taxon>
        <taxon>Dikarya</taxon>
        <taxon>Ascomycota</taxon>
        <taxon>Pezizomycotina</taxon>
        <taxon>Leotiomycetes</taxon>
        <taxon>Helotiales</taxon>
        <taxon>Dermateaceae</taxon>
        <taxon>Coleophoma</taxon>
    </lineage>
</organism>
<comment type="caution">
    <text evidence="1">The sequence shown here is derived from an EMBL/GenBank/DDBJ whole genome shotgun (WGS) entry which is preliminary data.</text>
</comment>
<evidence type="ECO:0000313" key="2">
    <source>
        <dbReference type="Proteomes" id="UP000256645"/>
    </source>
</evidence>
<dbReference type="EMBL" id="PDLM01000016">
    <property type="protein sequence ID" value="RDW59857.1"/>
    <property type="molecule type" value="Genomic_DNA"/>
</dbReference>
<sequence>MAEACEAVVLVLRYAYVRRQLLRRRYPSVVRLVTHLRLDAAIICILQSEDFNRDAFLTTAYYKTTDPSESADHDLPRNTAIGCSLKLRYRWQVTRISLLERISGFPRKPLEKFPLKYEL</sequence>
<accession>A0A3D8QDQ3</accession>
<dbReference type="Proteomes" id="UP000256645">
    <property type="component" value="Unassembled WGS sequence"/>
</dbReference>
<gene>
    <name evidence="1" type="ORF">BP6252_12944</name>
</gene>